<evidence type="ECO:0000259" key="1">
    <source>
        <dbReference type="Pfam" id="PF16242"/>
    </source>
</evidence>
<sequence length="140" mass="16321">MMSDDLKKKLLEVVKNHKVGTLSTIRQNKPFSRFMMFFNDDLVLYTATNKETHKVEDIKANPNVHALLGNECKGWDDPYVEVEGTVSVEESKELKEKFWNDHLKNWIPTADDPNYLLLKITPSSYRYFEKSSSKAEVYDL</sequence>
<dbReference type="AlphaFoldDB" id="A0A5C6W121"/>
<dbReference type="InterPro" id="IPR012349">
    <property type="entry name" value="Split_barrel_FMN-bd"/>
</dbReference>
<dbReference type="Proteomes" id="UP000321363">
    <property type="component" value="Unassembled WGS sequence"/>
</dbReference>
<dbReference type="InterPro" id="IPR038725">
    <property type="entry name" value="YdaG_split_barrel_FMN-bd"/>
</dbReference>
<dbReference type="PANTHER" id="PTHR34818">
    <property type="entry name" value="PROTEIN BLI-3"/>
    <property type="match status" value="1"/>
</dbReference>
<evidence type="ECO:0000313" key="2">
    <source>
        <dbReference type="EMBL" id="TXC89378.1"/>
    </source>
</evidence>
<protein>
    <submittedName>
        <fullName evidence="2">General stress protein</fullName>
    </submittedName>
</protein>
<dbReference type="InterPro" id="IPR052917">
    <property type="entry name" value="Stress-Dev_Protein"/>
</dbReference>
<dbReference type="EMBL" id="VOQF01000012">
    <property type="protein sequence ID" value="TXC89378.1"/>
    <property type="molecule type" value="Genomic_DNA"/>
</dbReference>
<name>A0A5C6W121_9BACI</name>
<accession>A0A5C6W121</accession>
<reference evidence="2 3" key="1">
    <citation type="journal article" date="2005" name="Int. J. Syst. Evol. Microbiol.">
        <title>Bacillus litoralis sp. nov., isolated from a tidal flat of the Yellow Sea in Korea.</title>
        <authorList>
            <person name="Yoon J.H."/>
            <person name="Oh T.K."/>
        </authorList>
    </citation>
    <scope>NUCLEOTIDE SEQUENCE [LARGE SCALE GENOMIC DNA]</scope>
    <source>
        <strain evidence="2 3">SW-211</strain>
    </source>
</reference>
<dbReference type="OrthoDB" id="5431160at2"/>
<organism evidence="2 3">
    <name type="scientific">Metabacillus litoralis</name>
    <dbReference type="NCBI Taxonomy" id="152268"/>
    <lineage>
        <taxon>Bacteria</taxon>
        <taxon>Bacillati</taxon>
        <taxon>Bacillota</taxon>
        <taxon>Bacilli</taxon>
        <taxon>Bacillales</taxon>
        <taxon>Bacillaceae</taxon>
        <taxon>Metabacillus</taxon>
    </lineage>
</organism>
<gene>
    <name evidence="2" type="ORF">FS935_17350</name>
</gene>
<dbReference type="SUPFAM" id="SSF50475">
    <property type="entry name" value="FMN-binding split barrel"/>
    <property type="match status" value="1"/>
</dbReference>
<keyword evidence="3" id="KW-1185">Reference proteome</keyword>
<dbReference type="Pfam" id="PF16242">
    <property type="entry name" value="Pyrid_ox_like"/>
    <property type="match status" value="1"/>
</dbReference>
<feature type="domain" description="General stress protein FMN-binding split barrel" evidence="1">
    <location>
        <begin position="7"/>
        <end position="136"/>
    </location>
</feature>
<proteinExistence type="predicted"/>
<dbReference type="PANTHER" id="PTHR34818:SF1">
    <property type="entry name" value="PROTEIN BLI-3"/>
    <property type="match status" value="1"/>
</dbReference>
<comment type="caution">
    <text evidence="2">The sequence shown here is derived from an EMBL/GenBank/DDBJ whole genome shotgun (WGS) entry which is preliminary data.</text>
</comment>
<dbReference type="Gene3D" id="2.30.110.10">
    <property type="entry name" value="Electron Transport, Fmn-binding Protein, Chain A"/>
    <property type="match status" value="1"/>
</dbReference>
<evidence type="ECO:0000313" key="3">
    <source>
        <dbReference type="Proteomes" id="UP000321363"/>
    </source>
</evidence>